<dbReference type="Pfam" id="PF07690">
    <property type="entry name" value="MFS_1"/>
    <property type="match status" value="1"/>
</dbReference>
<dbReference type="CDD" id="cd17320">
    <property type="entry name" value="MFS_MdfA_MDR_like"/>
    <property type="match status" value="1"/>
</dbReference>
<dbReference type="AlphaFoldDB" id="A0A1T4K674"/>
<feature type="transmembrane region" description="Helical" evidence="9">
    <location>
        <begin position="324"/>
        <end position="344"/>
    </location>
</feature>
<keyword evidence="5 9" id="KW-0812">Transmembrane</keyword>
<keyword evidence="4" id="KW-1003">Cell membrane</keyword>
<dbReference type="GO" id="GO:1990961">
    <property type="term" value="P:xenobiotic detoxification by transmembrane export across the plasma membrane"/>
    <property type="evidence" value="ECO:0007669"/>
    <property type="project" value="InterPro"/>
</dbReference>
<comment type="similarity">
    <text evidence="2">Belongs to the major facilitator superfamily. Bcr/CmlA family.</text>
</comment>
<dbReference type="NCBIfam" id="TIGR00710">
    <property type="entry name" value="efflux_Bcr_CflA"/>
    <property type="match status" value="1"/>
</dbReference>
<dbReference type="PROSITE" id="PS50850">
    <property type="entry name" value="MFS"/>
    <property type="match status" value="1"/>
</dbReference>
<dbReference type="SUPFAM" id="SSF103473">
    <property type="entry name" value="MFS general substrate transporter"/>
    <property type="match status" value="1"/>
</dbReference>
<feature type="transmembrane region" description="Helical" evidence="9">
    <location>
        <begin position="154"/>
        <end position="178"/>
    </location>
</feature>
<organism evidence="11 12">
    <name type="scientific">Marinactinospora thermotolerans DSM 45154</name>
    <dbReference type="NCBI Taxonomy" id="1122192"/>
    <lineage>
        <taxon>Bacteria</taxon>
        <taxon>Bacillati</taxon>
        <taxon>Actinomycetota</taxon>
        <taxon>Actinomycetes</taxon>
        <taxon>Streptosporangiales</taxon>
        <taxon>Nocardiopsidaceae</taxon>
        <taxon>Marinactinospora</taxon>
    </lineage>
</organism>
<dbReference type="Proteomes" id="UP000190637">
    <property type="component" value="Unassembled WGS sequence"/>
</dbReference>
<evidence type="ECO:0000256" key="9">
    <source>
        <dbReference type="SAM" id="Phobius"/>
    </source>
</evidence>
<keyword evidence="7 9" id="KW-0472">Membrane</keyword>
<feature type="region of interest" description="Disordered" evidence="8">
    <location>
        <begin position="1"/>
        <end position="20"/>
    </location>
</feature>
<feature type="transmembrane region" description="Helical" evidence="9">
    <location>
        <begin position="301"/>
        <end position="318"/>
    </location>
</feature>
<keyword evidence="6 9" id="KW-1133">Transmembrane helix</keyword>
<dbReference type="PROSITE" id="PS00216">
    <property type="entry name" value="SUGAR_TRANSPORT_1"/>
    <property type="match status" value="1"/>
</dbReference>
<gene>
    <name evidence="11" type="ORF">SAMN02745673_00183</name>
</gene>
<feature type="transmembrane region" description="Helical" evidence="9">
    <location>
        <begin position="392"/>
        <end position="415"/>
    </location>
</feature>
<dbReference type="InterPro" id="IPR036259">
    <property type="entry name" value="MFS_trans_sf"/>
</dbReference>
<evidence type="ECO:0000256" key="8">
    <source>
        <dbReference type="SAM" id="MobiDB-lite"/>
    </source>
</evidence>
<dbReference type="PANTHER" id="PTHR23502:SF132">
    <property type="entry name" value="POLYAMINE TRANSPORTER 2-RELATED"/>
    <property type="match status" value="1"/>
</dbReference>
<dbReference type="InterPro" id="IPR011701">
    <property type="entry name" value="MFS"/>
</dbReference>
<dbReference type="GO" id="GO:0005886">
    <property type="term" value="C:plasma membrane"/>
    <property type="evidence" value="ECO:0007669"/>
    <property type="project" value="UniProtKB-SubCell"/>
</dbReference>
<keyword evidence="12" id="KW-1185">Reference proteome</keyword>
<dbReference type="Gene3D" id="1.20.1720.10">
    <property type="entry name" value="Multidrug resistance protein D"/>
    <property type="match status" value="1"/>
</dbReference>
<name>A0A1T4K674_9ACTN</name>
<feature type="transmembrane region" description="Helical" evidence="9">
    <location>
        <begin position="270"/>
        <end position="289"/>
    </location>
</feature>
<proteinExistence type="inferred from homology"/>
<evidence type="ECO:0000259" key="10">
    <source>
        <dbReference type="PROSITE" id="PS50850"/>
    </source>
</evidence>
<dbReference type="STRING" id="1122192.SAMN02745673_00183"/>
<evidence type="ECO:0000313" key="11">
    <source>
        <dbReference type="EMBL" id="SJZ37795.1"/>
    </source>
</evidence>
<evidence type="ECO:0000313" key="12">
    <source>
        <dbReference type="Proteomes" id="UP000190637"/>
    </source>
</evidence>
<feature type="transmembrane region" description="Helical" evidence="9">
    <location>
        <begin position="122"/>
        <end position="142"/>
    </location>
</feature>
<dbReference type="GO" id="GO:0042910">
    <property type="term" value="F:xenobiotic transmembrane transporter activity"/>
    <property type="evidence" value="ECO:0007669"/>
    <property type="project" value="InterPro"/>
</dbReference>
<evidence type="ECO:0000256" key="1">
    <source>
        <dbReference type="ARBA" id="ARBA00004651"/>
    </source>
</evidence>
<feature type="transmembrane region" description="Helical" evidence="9">
    <location>
        <begin position="26"/>
        <end position="44"/>
    </location>
</feature>
<evidence type="ECO:0000256" key="2">
    <source>
        <dbReference type="ARBA" id="ARBA00006236"/>
    </source>
</evidence>
<dbReference type="PANTHER" id="PTHR23502">
    <property type="entry name" value="MAJOR FACILITATOR SUPERFAMILY"/>
    <property type="match status" value="1"/>
</dbReference>
<protein>
    <submittedName>
        <fullName evidence="11">MFS transporter, DHA1 family, bicyclomycin/chloramphenicol resistance protein</fullName>
    </submittedName>
</protein>
<feature type="transmembrane region" description="Helical" evidence="9">
    <location>
        <begin position="64"/>
        <end position="83"/>
    </location>
</feature>
<keyword evidence="3" id="KW-0813">Transport</keyword>
<feature type="transmembrane region" description="Helical" evidence="9">
    <location>
        <begin position="184"/>
        <end position="204"/>
    </location>
</feature>
<dbReference type="EMBL" id="FUWS01000001">
    <property type="protein sequence ID" value="SJZ37795.1"/>
    <property type="molecule type" value="Genomic_DNA"/>
</dbReference>
<evidence type="ECO:0000256" key="7">
    <source>
        <dbReference type="ARBA" id="ARBA00023136"/>
    </source>
</evidence>
<evidence type="ECO:0000256" key="3">
    <source>
        <dbReference type="ARBA" id="ARBA00022448"/>
    </source>
</evidence>
<evidence type="ECO:0000256" key="6">
    <source>
        <dbReference type="ARBA" id="ARBA00022989"/>
    </source>
</evidence>
<feature type="transmembrane region" description="Helical" evidence="9">
    <location>
        <begin position="234"/>
        <end position="258"/>
    </location>
</feature>
<feature type="transmembrane region" description="Helical" evidence="9">
    <location>
        <begin position="95"/>
        <end position="116"/>
    </location>
</feature>
<accession>A0A1T4K674</accession>
<reference evidence="11 12" key="1">
    <citation type="submission" date="2017-02" db="EMBL/GenBank/DDBJ databases">
        <authorList>
            <person name="Peterson S.W."/>
        </authorList>
    </citation>
    <scope>NUCLEOTIDE SEQUENCE [LARGE SCALE GENOMIC DNA]</scope>
    <source>
        <strain evidence="11 12">DSM 45154</strain>
    </source>
</reference>
<dbReference type="InterPro" id="IPR004812">
    <property type="entry name" value="Efflux_drug-R_Bcr/CmlA"/>
</dbReference>
<feature type="domain" description="Major facilitator superfamily (MFS) profile" evidence="10">
    <location>
        <begin position="27"/>
        <end position="420"/>
    </location>
</feature>
<evidence type="ECO:0000256" key="4">
    <source>
        <dbReference type="ARBA" id="ARBA00022475"/>
    </source>
</evidence>
<sequence length="425" mass="43685">MALTSVRPESAAPPETTTDPPRSRRFVALLVAVLGMLSATSSLATDLYLPAFPQISADLGASEAQIHLTLTAMMIGLALGQLMIGPLSDMWGRRLPLLVGVGVFTLTSFLCVVAPSAEALTVIRFVQGLAASAGAVISRAVVRDAFDGDAAARFFSRLVLISGIAPLIGPVIGGQLLLLGSWHVIFAALGTAGLVSLVLVFFGMPESLPKSERRPQRLSVTVSSFGRLLRDPAFMLPALTMALSFAMSFTYISTFSFVSQSQFGASAQQFSLVFALNTLGMVLGSQVNAALIGRMHASRRLTTGLVGALTSVVLLALLDVSGNATLVTSSVVLFAMMFFTGLVSPNATSMAISSQPSSLAGTSSALVGALQFGIGSGLASLAGVISGGHATLGGMIVIMLATAVAAALSFLCALLRGRAHAHATA</sequence>
<dbReference type="FunFam" id="1.20.1720.10:FF:000005">
    <property type="entry name" value="Bcr/CflA family efflux transporter"/>
    <property type="match status" value="1"/>
</dbReference>
<dbReference type="InterPro" id="IPR005829">
    <property type="entry name" value="Sugar_transporter_CS"/>
</dbReference>
<dbReference type="InterPro" id="IPR020846">
    <property type="entry name" value="MFS_dom"/>
</dbReference>
<evidence type="ECO:0000256" key="5">
    <source>
        <dbReference type="ARBA" id="ARBA00022692"/>
    </source>
</evidence>
<comment type="subcellular location">
    <subcellularLocation>
        <location evidence="1">Cell membrane</location>
        <topology evidence="1">Multi-pass membrane protein</topology>
    </subcellularLocation>
</comment>
<feature type="transmembrane region" description="Helical" evidence="9">
    <location>
        <begin position="365"/>
        <end position="386"/>
    </location>
</feature>